<evidence type="ECO:0000256" key="2">
    <source>
        <dbReference type="ARBA" id="ARBA00004477"/>
    </source>
</evidence>
<gene>
    <name evidence="14" type="ORF">LSAA_7457</name>
</gene>
<keyword evidence="7" id="KW-0628">Postsynaptic cell membrane</keyword>
<dbReference type="InterPro" id="IPR009551">
    <property type="entry name" value="Wntless"/>
</dbReference>
<dbReference type="GO" id="GO:0061355">
    <property type="term" value="P:Wnt protein secretion"/>
    <property type="evidence" value="ECO:0007669"/>
    <property type="project" value="TreeGrafter"/>
</dbReference>
<dbReference type="GO" id="GO:0016055">
    <property type="term" value="P:Wnt signaling pathway"/>
    <property type="evidence" value="ECO:0007669"/>
    <property type="project" value="InterPro"/>
</dbReference>
<protein>
    <recommendedName>
        <fullName evidence="3">Protein wntless</fullName>
    </recommendedName>
</protein>
<evidence type="ECO:0000256" key="11">
    <source>
        <dbReference type="ARBA" id="ARBA00034104"/>
    </source>
</evidence>
<comment type="subcellular location">
    <subcellularLocation>
        <location evidence="2">Endoplasmic reticulum membrane</location>
        <topology evidence="2">Multi-pass membrane protein</topology>
    </subcellularLocation>
    <subcellularLocation>
        <location evidence="1">Endosome membrane</location>
        <topology evidence="1">Multi-pass membrane protein</topology>
    </subcellularLocation>
    <subcellularLocation>
        <location evidence="11">Postsynaptic cell membrane</location>
        <topology evidence="11">Multi-pass membrane protein</topology>
    </subcellularLocation>
    <subcellularLocation>
        <location evidence="12">Presynaptic cell membrane</location>
        <topology evidence="12">Multi-pass membrane protein</topology>
    </subcellularLocation>
</comment>
<evidence type="ECO:0000256" key="1">
    <source>
        <dbReference type="ARBA" id="ARBA00004337"/>
    </source>
</evidence>
<comment type="subunit">
    <text evidence="10">Interacts with wg; in the Golgi. Interacts with Vps35, a component of the retromer complex; wls stability is regulated by Vps35.</text>
</comment>
<organism evidence="14 15">
    <name type="scientific">Lepeophtheirus salmonis</name>
    <name type="common">Salmon louse</name>
    <name type="synonym">Caligus salmonis</name>
    <dbReference type="NCBI Taxonomy" id="72036"/>
    <lineage>
        <taxon>Eukaryota</taxon>
        <taxon>Metazoa</taxon>
        <taxon>Ecdysozoa</taxon>
        <taxon>Arthropoda</taxon>
        <taxon>Crustacea</taxon>
        <taxon>Multicrustacea</taxon>
        <taxon>Hexanauplia</taxon>
        <taxon>Copepoda</taxon>
        <taxon>Siphonostomatoida</taxon>
        <taxon>Caligidae</taxon>
        <taxon>Lepeophtheirus</taxon>
    </lineage>
</organism>
<evidence type="ECO:0000256" key="3">
    <source>
        <dbReference type="ARBA" id="ARBA00015887"/>
    </source>
</evidence>
<dbReference type="AlphaFoldDB" id="A0A7R8H6K8"/>
<evidence type="ECO:0000256" key="7">
    <source>
        <dbReference type="ARBA" id="ARBA00023257"/>
    </source>
</evidence>
<dbReference type="GO" id="GO:0005789">
    <property type="term" value="C:endoplasmic reticulum membrane"/>
    <property type="evidence" value="ECO:0007669"/>
    <property type="project" value="UniProtKB-SubCell"/>
</dbReference>
<dbReference type="Pfam" id="PF06664">
    <property type="entry name" value="WLS-like_TM"/>
    <property type="match status" value="1"/>
</dbReference>
<dbReference type="PANTHER" id="PTHR13449:SF2">
    <property type="entry name" value="PROTEIN WNTLESS HOMOLOG"/>
    <property type="match status" value="1"/>
</dbReference>
<dbReference type="InterPro" id="IPR047843">
    <property type="entry name" value="WLS-like_TM"/>
</dbReference>
<evidence type="ECO:0000259" key="13">
    <source>
        <dbReference type="Pfam" id="PF06664"/>
    </source>
</evidence>
<keyword evidence="7" id="KW-0770">Synapse</keyword>
<dbReference type="Proteomes" id="UP000675881">
    <property type="component" value="Chromosome 3"/>
</dbReference>
<sequence length="487" mass="55997">MEKEFLMKTYARFRSSLEAVVETGGGWLSNLLPYNGPGLFKTLESKGVRRIARIFPHVQKLGKGTLLASTAAILTLHCACYLVALITAPKLFHSDVFIPKESNNLLELEDMEISHWNRRLIGSLEFYTDDVTLPERTNISATLKSVERTFAIQGAPRELNCQSLEDENKNSTYYYCSINPLIDLQLIHDNETFEILFNLWDFESSFNQSFVTRMDWKIHVNDLYISIPDRCLIVSGIALLLRNIPVQVIFHHPYLALYEPLTRGLLLSSLYLFWLIYSGDKISEKESWERNSRYYWKQIVIIGLFAVIYILHITYSLLVSLKNPFKNHWNSSYVARIMSYAFILSGTSVVVFLIQIFLSVTIFKTLFLQRGRKGVSKRIGWTLIYIYFASLITSGDYLLQESVRLLGEKYSLRQSISEFASILLIGAEGFWNLHIITCFILLSRPSDDGGLNNVTALRYGARSEGERKDFDEVMGLSIYNHLLEDKK</sequence>
<dbReference type="GO" id="GO:0042734">
    <property type="term" value="C:presynaptic membrane"/>
    <property type="evidence" value="ECO:0007669"/>
    <property type="project" value="UniProtKB-SubCell"/>
</dbReference>
<evidence type="ECO:0000256" key="4">
    <source>
        <dbReference type="ARBA" id="ARBA00022692"/>
    </source>
</evidence>
<accession>A0A7R8H6K8</accession>
<dbReference type="GO" id="GO:0017147">
    <property type="term" value="F:Wnt-protein binding"/>
    <property type="evidence" value="ECO:0007669"/>
    <property type="project" value="InterPro"/>
</dbReference>
<keyword evidence="8" id="KW-0966">Cell projection</keyword>
<dbReference type="PANTHER" id="PTHR13449">
    <property type="entry name" value="INTEGRAL MEMBRANE PROTEIN GPR177"/>
    <property type="match status" value="1"/>
</dbReference>
<evidence type="ECO:0000256" key="12">
    <source>
        <dbReference type="ARBA" id="ARBA00034107"/>
    </source>
</evidence>
<keyword evidence="5" id="KW-1133">Transmembrane helix</keyword>
<feature type="domain" description="Wntless-like transmembrane" evidence="13">
    <location>
        <begin position="225"/>
        <end position="441"/>
    </location>
</feature>
<keyword evidence="15" id="KW-1185">Reference proteome</keyword>
<evidence type="ECO:0000313" key="14">
    <source>
        <dbReference type="EMBL" id="CAF2901262.1"/>
    </source>
</evidence>
<dbReference type="GO" id="GO:0006886">
    <property type="term" value="P:intracellular protein transport"/>
    <property type="evidence" value="ECO:0007669"/>
    <property type="project" value="TreeGrafter"/>
</dbReference>
<dbReference type="EMBL" id="HG994582">
    <property type="protein sequence ID" value="CAF2901262.1"/>
    <property type="molecule type" value="Genomic_DNA"/>
</dbReference>
<name>A0A7R8H6K8_LEPSM</name>
<dbReference type="GO" id="GO:0010008">
    <property type="term" value="C:endosome membrane"/>
    <property type="evidence" value="ECO:0007669"/>
    <property type="project" value="UniProtKB-SubCell"/>
</dbReference>
<comment type="function">
    <text evidence="9">A segment polarity gene required for wingless (wg)-dependent patterning processes, acting in both wg-sending cells and wg-target cells. In non-neuronal cells wls directs wg secretion. The wls traffic loop encompasses the Golgi, the cell surface, an endocytic compartment and a retrograde route leading back to the Golgi, and involves clathrin-mediated endocytosis and the retromer complex (a conserved protein complex consisting of Vps35 and Vps26). In neuronal cells (the larval motorneuron NMJ), the wg signal moves across the synapse via the release of wls-containing exosome-like vesicles. Postsynaptic wls is required for the trafficking of fz2 through the fz2-interacting protein Grip.</text>
</comment>
<dbReference type="OrthoDB" id="10575484at2759"/>
<reference evidence="14" key="1">
    <citation type="submission" date="2021-02" db="EMBL/GenBank/DDBJ databases">
        <authorList>
            <person name="Bekaert M."/>
        </authorList>
    </citation>
    <scope>NUCLEOTIDE SEQUENCE</scope>
    <source>
        <strain evidence="14">IoA-00</strain>
    </source>
</reference>
<keyword evidence="6" id="KW-0472">Membrane</keyword>
<evidence type="ECO:0000256" key="9">
    <source>
        <dbReference type="ARBA" id="ARBA00025339"/>
    </source>
</evidence>
<evidence type="ECO:0000256" key="6">
    <source>
        <dbReference type="ARBA" id="ARBA00023136"/>
    </source>
</evidence>
<evidence type="ECO:0000313" key="15">
    <source>
        <dbReference type="Proteomes" id="UP000675881"/>
    </source>
</evidence>
<evidence type="ECO:0000256" key="10">
    <source>
        <dbReference type="ARBA" id="ARBA00025880"/>
    </source>
</evidence>
<dbReference type="GO" id="GO:0045211">
    <property type="term" value="C:postsynaptic membrane"/>
    <property type="evidence" value="ECO:0007669"/>
    <property type="project" value="UniProtKB-SubCell"/>
</dbReference>
<evidence type="ECO:0000256" key="8">
    <source>
        <dbReference type="ARBA" id="ARBA00023273"/>
    </source>
</evidence>
<keyword evidence="4" id="KW-0812">Transmembrane</keyword>
<evidence type="ECO:0000256" key="5">
    <source>
        <dbReference type="ARBA" id="ARBA00022989"/>
    </source>
</evidence>
<proteinExistence type="predicted"/>